<feature type="transmembrane region" description="Helical" evidence="2">
    <location>
        <begin position="413"/>
        <end position="433"/>
    </location>
</feature>
<protein>
    <recommendedName>
        <fullName evidence="5">DUF3667 domain-containing protein</fullName>
    </recommendedName>
</protein>
<keyword evidence="2" id="KW-0472">Membrane</keyword>
<evidence type="ECO:0000313" key="3">
    <source>
        <dbReference type="EMBL" id="GGA79452.1"/>
    </source>
</evidence>
<evidence type="ECO:0000313" key="4">
    <source>
        <dbReference type="Proteomes" id="UP000623419"/>
    </source>
</evidence>
<dbReference type="EMBL" id="BMKC01000002">
    <property type="protein sequence ID" value="GGA79452.1"/>
    <property type="molecule type" value="Genomic_DNA"/>
</dbReference>
<name>A0ABQ1HJI7_9GAMM</name>
<evidence type="ECO:0000256" key="2">
    <source>
        <dbReference type="SAM" id="Phobius"/>
    </source>
</evidence>
<sequence length="435" mass="47354">MNVQSSPNPPTAAETRRPCANCGAELLGEHCYACGQPTKGLVRHFSSIIGDFMDSVFELDSRILRTLGPLLFKPGYLSLEYFAGRRVRYVSPVRLFVFLSLFAFFAAQLRFDAAFDDGQAAAGQVVTVAGDQAGGTPAGGGADSDADASADPDATTGEAAAPGDDRQLASMRQAITVAEVERLRDLALAEINEARAEKTGVPGVDFGLDISMDVAEEAVKGEAANRIREIEGALAAGKPVTVGPAIAMNDAMSFNGKPWHPTENPLVIDWLGDTGNAWVNTQIGRAEDNVERIKEDPNLLKNAFLSMVPTTLFVLLPLFAVLLKIMYFFKKRLYMEHLIVALHSHSFLCGGLLIVVILDALSEWTSAWAWLSRPLGWLEIALLCWMPVYLLLMQKRVYGQGWIMTILKYWVLGTCYLVLISFGATFALLASLVNM</sequence>
<feature type="region of interest" description="Disordered" evidence="1">
    <location>
        <begin position="134"/>
        <end position="165"/>
    </location>
</feature>
<organism evidence="3 4">
    <name type="scientific">Arenimonas soli</name>
    <dbReference type="NCBI Taxonomy" id="2269504"/>
    <lineage>
        <taxon>Bacteria</taxon>
        <taxon>Pseudomonadati</taxon>
        <taxon>Pseudomonadota</taxon>
        <taxon>Gammaproteobacteria</taxon>
        <taxon>Lysobacterales</taxon>
        <taxon>Lysobacteraceae</taxon>
        <taxon>Arenimonas</taxon>
    </lineage>
</organism>
<evidence type="ECO:0008006" key="5">
    <source>
        <dbReference type="Google" id="ProtNLM"/>
    </source>
</evidence>
<dbReference type="RefSeq" id="WP_188663233.1">
    <property type="nucleotide sequence ID" value="NZ_BMKC01000002.1"/>
</dbReference>
<gene>
    <name evidence="3" type="ORF">GCM10011521_17140</name>
</gene>
<feature type="transmembrane region" description="Helical" evidence="2">
    <location>
        <begin position="303"/>
        <end position="326"/>
    </location>
</feature>
<reference evidence="4" key="1">
    <citation type="journal article" date="2019" name="Int. J. Syst. Evol. Microbiol.">
        <title>The Global Catalogue of Microorganisms (GCM) 10K type strain sequencing project: providing services to taxonomists for standard genome sequencing and annotation.</title>
        <authorList>
            <consortium name="The Broad Institute Genomics Platform"/>
            <consortium name="The Broad Institute Genome Sequencing Center for Infectious Disease"/>
            <person name="Wu L."/>
            <person name="Ma J."/>
        </authorList>
    </citation>
    <scope>NUCLEOTIDE SEQUENCE [LARGE SCALE GENOMIC DNA]</scope>
    <source>
        <strain evidence="4">CGMCC 1.15905</strain>
    </source>
</reference>
<keyword evidence="2" id="KW-1133">Transmembrane helix</keyword>
<keyword evidence="2" id="KW-0812">Transmembrane</keyword>
<dbReference type="Proteomes" id="UP000623419">
    <property type="component" value="Unassembled WGS sequence"/>
</dbReference>
<evidence type="ECO:0000256" key="1">
    <source>
        <dbReference type="SAM" id="MobiDB-lite"/>
    </source>
</evidence>
<keyword evidence="4" id="KW-1185">Reference proteome</keyword>
<accession>A0ABQ1HJI7</accession>
<feature type="transmembrane region" description="Helical" evidence="2">
    <location>
        <begin position="338"/>
        <end position="362"/>
    </location>
</feature>
<proteinExistence type="predicted"/>
<comment type="caution">
    <text evidence="3">The sequence shown here is derived from an EMBL/GenBank/DDBJ whole genome shotgun (WGS) entry which is preliminary data.</text>
</comment>
<dbReference type="Pfam" id="PF12412">
    <property type="entry name" value="DUF3667"/>
    <property type="match status" value="1"/>
</dbReference>
<feature type="transmembrane region" description="Helical" evidence="2">
    <location>
        <begin position="374"/>
        <end position="392"/>
    </location>
</feature>
<dbReference type="InterPro" id="IPR022134">
    <property type="entry name" value="DUF3667"/>
</dbReference>